<evidence type="ECO:0000313" key="1">
    <source>
        <dbReference type="EMBL" id="PYI19821.1"/>
    </source>
</evidence>
<proteinExistence type="predicted"/>
<dbReference type="STRING" id="1450538.A0A2V5H8C5"/>
<name>A0A2V5H8C5_ASPV1</name>
<keyword evidence="2" id="KW-1185">Reference proteome</keyword>
<dbReference type="Proteomes" id="UP000249829">
    <property type="component" value="Unassembled WGS sequence"/>
</dbReference>
<organism evidence="1 2">
    <name type="scientific">Aspergillus violaceofuscus (strain CBS 115571)</name>
    <dbReference type="NCBI Taxonomy" id="1450538"/>
    <lineage>
        <taxon>Eukaryota</taxon>
        <taxon>Fungi</taxon>
        <taxon>Dikarya</taxon>
        <taxon>Ascomycota</taxon>
        <taxon>Pezizomycotina</taxon>
        <taxon>Eurotiomycetes</taxon>
        <taxon>Eurotiomycetidae</taxon>
        <taxon>Eurotiales</taxon>
        <taxon>Aspergillaceae</taxon>
        <taxon>Aspergillus</taxon>
    </lineage>
</organism>
<dbReference type="EMBL" id="KZ825130">
    <property type="protein sequence ID" value="PYI19821.1"/>
    <property type="molecule type" value="Genomic_DNA"/>
</dbReference>
<evidence type="ECO:0000313" key="2">
    <source>
        <dbReference type="Proteomes" id="UP000249829"/>
    </source>
</evidence>
<dbReference type="AlphaFoldDB" id="A0A2V5H8C5"/>
<sequence length="237" mass="25996">MRSHICNSGPRIVQGSRKKALAAHSKQVRVVPADNQTHSCLGGKANVEGHQIDPQILEQAIGQFTLTAIQPLPIRLLAPEYVVSKDICSIAVRVRFNSIGRVPPPRLKTLCTKLEVSTTYTCNPELQVSCPPVAGTDRFVKSISLSSVCMRSVQWQWARRGQKDNLANDDSRQLECADDCYEASLVVPIIPPHLKDKLLVPSFASCLVSRAYTLNLSASYPSWGTSPIHSSVQLDIP</sequence>
<accession>A0A2V5H8C5</accession>
<protein>
    <submittedName>
        <fullName evidence="1">Uncharacterized protein</fullName>
    </submittedName>
</protein>
<gene>
    <name evidence="1" type="ORF">BO99DRAFT_130092</name>
</gene>
<reference evidence="1 2" key="1">
    <citation type="submission" date="2018-02" db="EMBL/GenBank/DDBJ databases">
        <title>The genomes of Aspergillus section Nigri reveals drivers in fungal speciation.</title>
        <authorList>
            <consortium name="DOE Joint Genome Institute"/>
            <person name="Vesth T.C."/>
            <person name="Nybo J."/>
            <person name="Theobald S."/>
            <person name="Brandl J."/>
            <person name="Frisvad J.C."/>
            <person name="Nielsen K.F."/>
            <person name="Lyhne E.K."/>
            <person name="Kogle M.E."/>
            <person name="Kuo A."/>
            <person name="Riley R."/>
            <person name="Clum A."/>
            <person name="Nolan M."/>
            <person name="Lipzen A."/>
            <person name="Salamov A."/>
            <person name="Henrissat B."/>
            <person name="Wiebenga A."/>
            <person name="De vries R.P."/>
            <person name="Grigoriev I.V."/>
            <person name="Mortensen U.H."/>
            <person name="Andersen M.R."/>
            <person name="Baker S.E."/>
        </authorList>
    </citation>
    <scope>NUCLEOTIDE SEQUENCE [LARGE SCALE GENOMIC DNA]</scope>
    <source>
        <strain evidence="1 2">CBS 115571</strain>
    </source>
</reference>
<dbReference type="OMA" id="MRSHICN"/>